<evidence type="ECO:0000313" key="2">
    <source>
        <dbReference type="EMBL" id="KAK7295147.1"/>
    </source>
</evidence>
<accession>A0AAN9JAJ7</accession>
<dbReference type="AlphaFoldDB" id="A0AAN9JAJ7"/>
<proteinExistence type="predicted"/>
<evidence type="ECO:0000313" key="3">
    <source>
        <dbReference type="Proteomes" id="UP001359559"/>
    </source>
</evidence>
<dbReference type="Proteomes" id="UP001359559">
    <property type="component" value="Unassembled WGS sequence"/>
</dbReference>
<reference evidence="2 3" key="1">
    <citation type="submission" date="2024-01" db="EMBL/GenBank/DDBJ databases">
        <title>The genomes of 5 underutilized Papilionoideae crops provide insights into root nodulation and disease resistance.</title>
        <authorList>
            <person name="Yuan L."/>
        </authorList>
    </citation>
    <scope>NUCLEOTIDE SEQUENCE [LARGE SCALE GENOMIC DNA]</scope>
    <source>
        <strain evidence="2">LY-2023</strain>
        <tissue evidence="2">Leaf</tissue>
    </source>
</reference>
<keyword evidence="3" id="KW-1185">Reference proteome</keyword>
<comment type="caution">
    <text evidence="2">The sequence shown here is derived from an EMBL/GenBank/DDBJ whole genome shotgun (WGS) entry which is preliminary data.</text>
</comment>
<gene>
    <name evidence="2" type="ORF">RJT34_18052</name>
</gene>
<dbReference type="EMBL" id="JAYKXN010000004">
    <property type="protein sequence ID" value="KAK7295147.1"/>
    <property type="molecule type" value="Genomic_DNA"/>
</dbReference>
<name>A0AAN9JAJ7_CLITE</name>
<sequence>MCLTMGKLVLDFLQAIHAAGKKVLKEKYEKKLKDAAVRELMLAEEAAMLNTELERERERERAKAALALKSLQEKMEEKLKIELDQKVYI</sequence>
<evidence type="ECO:0000256" key="1">
    <source>
        <dbReference type="SAM" id="Coils"/>
    </source>
</evidence>
<feature type="coiled-coil region" evidence="1">
    <location>
        <begin position="43"/>
        <end position="70"/>
    </location>
</feature>
<protein>
    <submittedName>
        <fullName evidence="2">Uncharacterized protein</fullName>
    </submittedName>
</protein>
<organism evidence="2 3">
    <name type="scientific">Clitoria ternatea</name>
    <name type="common">Butterfly pea</name>
    <dbReference type="NCBI Taxonomy" id="43366"/>
    <lineage>
        <taxon>Eukaryota</taxon>
        <taxon>Viridiplantae</taxon>
        <taxon>Streptophyta</taxon>
        <taxon>Embryophyta</taxon>
        <taxon>Tracheophyta</taxon>
        <taxon>Spermatophyta</taxon>
        <taxon>Magnoliopsida</taxon>
        <taxon>eudicotyledons</taxon>
        <taxon>Gunneridae</taxon>
        <taxon>Pentapetalae</taxon>
        <taxon>rosids</taxon>
        <taxon>fabids</taxon>
        <taxon>Fabales</taxon>
        <taxon>Fabaceae</taxon>
        <taxon>Papilionoideae</taxon>
        <taxon>50 kb inversion clade</taxon>
        <taxon>NPAAA clade</taxon>
        <taxon>indigoferoid/millettioid clade</taxon>
        <taxon>Phaseoleae</taxon>
        <taxon>Clitoria</taxon>
    </lineage>
</organism>
<keyword evidence="1" id="KW-0175">Coiled coil</keyword>